<accession>A0A8S1DUB5</accession>
<keyword evidence="1" id="KW-0812">Transmembrane</keyword>
<feature type="transmembrane region" description="Helical" evidence="1">
    <location>
        <begin position="92"/>
        <end position="117"/>
    </location>
</feature>
<keyword evidence="1" id="KW-0472">Membrane</keyword>
<proteinExistence type="predicted"/>
<feature type="transmembrane region" description="Helical" evidence="1">
    <location>
        <begin position="67"/>
        <end position="86"/>
    </location>
</feature>
<name>A0A8S1DUB5_9INSE</name>
<evidence type="ECO:0000313" key="3">
    <source>
        <dbReference type="Proteomes" id="UP000494165"/>
    </source>
</evidence>
<protein>
    <submittedName>
        <fullName evidence="2">Uncharacterized protein</fullName>
    </submittedName>
</protein>
<gene>
    <name evidence="2" type="ORF">CLODIP_2_CD00387</name>
</gene>
<dbReference type="Proteomes" id="UP000494165">
    <property type="component" value="Unassembled WGS sequence"/>
</dbReference>
<keyword evidence="1" id="KW-1133">Transmembrane helix</keyword>
<dbReference type="EMBL" id="CADEPI010000244">
    <property type="protein sequence ID" value="CAB3381741.1"/>
    <property type="molecule type" value="Genomic_DNA"/>
</dbReference>
<feature type="transmembrane region" description="Helical" evidence="1">
    <location>
        <begin position="12"/>
        <end position="34"/>
    </location>
</feature>
<organism evidence="2 3">
    <name type="scientific">Cloeon dipterum</name>
    <dbReference type="NCBI Taxonomy" id="197152"/>
    <lineage>
        <taxon>Eukaryota</taxon>
        <taxon>Metazoa</taxon>
        <taxon>Ecdysozoa</taxon>
        <taxon>Arthropoda</taxon>
        <taxon>Hexapoda</taxon>
        <taxon>Insecta</taxon>
        <taxon>Pterygota</taxon>
        <taxon>Palaeoptera</taxon>
        <taxon>Ephemeroptera</taxon>
        <taxon>Pisciforma</taxon>
        <taxon>Baetidae</taxon>
        <taxon>Cloeon</taxon>
    </lineage>
</organism>
<evidence type="ECO:0000256" key="1">
    <source>
        <dbReference type="SAM" id="Phobius"/>
    </source>
</evidence>
<comment type="caution">
    <text evidence="2">The sequence shown here is derived from an EMBL/GenBank/DDBJ whole genome shotgun (WGS) entry which is preliminary data.</text>
</comment>
<evidence type="ECO:0000313" key="2">
    <source>
        <dbReference type="EMBL" id="CAB3381741.1"/>
    </source>
</evidence>
<feature type="transmembrane region" description="Helical" evidence="1">
    <location>
        <begin position="165"/>
        <end position="183"/>
    </location>
</feature>
<sequence>MKGSNYDVRLIITAASSITNFALDFLNIIAIIYMSQKMPSTMRKVLKILRLVDQTLATNSSNPRAHFFIALALSAIVFRYSLSLSVVNSAAWFYYLIGARVVYCSYIFSELLVCLVCTELRVRLETLNGKIRTLQEHCKGEISKLSDAFYAITKIQKDLAYSVRFFLLFDLSQLFMLILSGFLNTSLRCSNFSNGKMTMNWCVYTLCVAMDGTWRFSAIAASCGKLQSEVGVD</sequence>
<reference evidence="2 3" key="1">
    <citation type="submission" date="2020-04" db="EMBL/GenBank/DDBJ databases">
        <authorList>
            <person name="Alioto T."/>
            <person name="Alioto T."/>
            <person name="Gomez Garrido J."/>
        </authorList>
    </citation>
    <scope>NUCLEOTIDE SEQUENCE [LARGE SCALE GENOMIC DNA]</scope>
</reference>
<keyword evidence="3" id="KW-1185">Reference proteome</keyword>
<dbReference type="AlphaFoldDB" id="A0A8S1DUB5"/>